<evidence type="ECO:0000256" key="7">
    <source>
        <dbReference type="ARBA" id="ARBA00023012"/>
    </source>
</evidence>
<dbReference type="Gene3D" id="2.30.30.40">
    <property type="entry name" value="SH3 Domains"/>
    <property type="match status" value="1"/>
</dbReference>
<dbReference type="GO" id="GO:0000155">
    <property type="term" value="F:phosphorelay sensor kinase activity"/>
    <property type="evidence" value="ECO:0007669"/>
    <property type="project" value="InterPro"/>
</dbReference>
<evidence type="ECO:0000256" key="5">
    <source>
        <dbReference type="ARBA" id="ARBA00022679"/>
    </source>
</evidence>
<dbReference type="SMART" id="SM00387">
    <property type="entry name" value="HATPase_c"/>
    <property type="match status" value="1"/>
</dbReference>
<dbReference type="SMART" id="SM00260">
    <property type="entry name" value="CheW"/>
    <property type="match status" value="1"/>
</dbReference>
<evidence type="ECO:0000313" key="16">
    <source>
        <dbReference type="EMBL" id="PWV62327.1"/>
    </source>
</evidence>
<evidence type="ECO:0000256" key="8">
    <source>
        <dbReference type="ARBA" id="ARBA00035100"/>
    </source>
</evidence>
<dbReference type="SUPFAM" id="SSF52172">
    <property type="entry name" value="CheY-like"/>
    <property type="match status" value="1"/>
</dbReference>
<proteinExistence type="predicted"/>
<dbReference type="Pfam" id="PF00072">
    <property type="entry name" value="Response_reg"/>
    <property type="match status" value="1"/>
</dbReference>
<dbReference type="PANTHER" id="PTHR43395:SF8">
    <property type="entry name" value="HISTIDINE KINASE"/>
    <property type="match status" value="1"/>
</dbReference>
<feature type="region of interest" description="Disordered" evidence="11">
    <location>
        <begin position="587"/>
        <end position="614"/>
    </location>
</feature>
<dbReference type="SUPFAM" id="SSF55874">
    <property type="entry name" value="ATPase domain of HSP90 chaperone/DNA topoisomerase II/histidine kinase"/>
    <property type="match status" value="1"/>
</dbReference>
<dbReference type="InterPro" id="IPR036890">
    <property type="entry name" value="HATPase_C_sf"/>
</dbReference>
<dbReference type="InterPro" id="IPR003594">
    <property type="entry name" value="HATPase_dom"/>
</dbReference>
<evidence type="ECO:0000256" key="3">
    <source>
        <dbReference type="ARBA" id="ARBA00021495"/>
    </source>
</evidence>
<keyword evidence="6 16" id="KW-0418">Kinase</keyword>
<dbReference type="Pfam" id="PF26379">
    <property type="entry name" value="FimL_2nd"/>
    <property type="match status" value="1"/>
</dbReference>
<evidence type="ECO:0000313" key="17">
    <source>
        <dbReference type="Proteomes" id="UP000246569"/>
    </source>
</evidence>
<feature type="domain" description="Histidine kinase" evidence="12">
    <location>
        <begin position="1235"/>
        <end position="1468"/>
    </location>
</feature>
<dbReference type="PROSITE" id="PS50110">
    <property type="entry name" value="RESPONSE_REGULATORY"/>
    <property type="match status" value="1"/>
</dbReference>
<dbReference type="EC" id="2.7.13.3" evidence="2"/>
<evidence type="ECO:0000256" key="11">
    <source>
        <dbReference type="SAM" id="MobiDB-lite"/>
    </source>
</evidence>
<reference evidence="16 17" key="1">
    <citation type="submission" date="2018-05" db="EMBL/GenBank/DDBJ databases">
        <title>Genomic Encyclopedia of Type Strains, Phase IV (KMG-IV): sequencing the most valuable type-strain genomes for metagenomic binning, comparative biology and taxonomic classification.</title>
        <authorList>
            <person name="Goeker M."/>
        </authorList>
    </citation>
    <scope>NUCLEOTIDE SEQUENCE [LARGE SCALE GENOMIC DNA]</scope>
    <source>
        <strain evidence="16 17">DSM 23606</strain>
    </source>
</reference>
<dbReference type="InterPro" id="IPR005467">
    <property type="entry name" value="His_kinase_dom"/>
</dbReference>
<dbReference type="InterPro" id="IPR002545">
    <property type="entry name" value="CheW-lke_dom"/>
</dbReference>
<dbReference type="SMART" id="SM00448">
    <property type="entry name" value="REC"/>
    <property type="match status" value="1"/>
</dbReference>
<dbReference type="RefSeq" id="WP_110018159.1">
    <property type="nucleotide sequence ID" value="NZ_QGTJ01000004.1"/>
</dbReference>
<dbReference type="InterPro" id="IPR036061">
    <property type="entry name" value="CheW-like_dom_sf"/>
</dbReference>
<dbReference type="Pfam" id="PF02518">
    <property type="entry name" value="HATPase_c"/>
    <property type="match status" value="1"/>
</dbReference>
<dbReference type="InterPro" id="IPR051315">
    <property type="entry name" value="Bact_Chemotaxis_CheA"/>
</dbReference>
<name>A0A317MVN8_9GAMM</name>
<accession>A0A317MVN8</accession>
<dbReference type="InterPro" id="IPR036641">
    <property type="entry name" value="HPT_dom_sf"/>
</dbReference>
<dbReference type="PRINTS" id="PR00344">
    <property type="entry name" value="BCTRLSENSOR"/>
</dbReference>
<feature type="domain" description="Response regulatory" evidence="13">
    <location>
        <begin position="1632"/>
        <end position="1748"/>
    </location>
</feature>
<dbReference type="Gene3D" id="1.20.120.160">
    <property type="entry name" value="HPT domain"/>
    <property type="match status" value="2"/>
</dbReference>
<dbReference type="Pfam" id="PF01627">
    <property type="entry name" value="Hpt"/>
    <property type="match status" value="2"/>
</dbReference>
<dbReference type="SMART" id="SM00073">
    <property type="entry name" value="HPT"/>
    <property type="match status" value="2"/>
</dbReference>
<evidence type="ECO:0000256" key="4">
    <source>
        <dbReference type="ARBA" id="ARBA00022553"/>
    </source>
</evidence>
<dbReference type="SUPFAM" id="SSF50341">
    <property type="entry name" value="CheW-like"/>
    <property type="match status" value="1"/>
</dbReference>
<dbReference type="PROSITE" id="PS50894">
    <property type="entry name" value="HPT"/>
    <property type="match status" value="2"/>
</dbReference>
<evidence type="ECO:0000256" key="6">
    <source>
        <dbReference type="ARBA" id="ARBA00022777"/>
    </source>
</evidence>
<evidence type="ECO:0000259" key="12">
    <source>
        <dbReference type="PROSITE" id="PS50109"/>
    </source>
</evidence>
<dbReference type="InterPro" id="IPR004358">
    <property type="entry name" value="Sig_transdc_His_kin-like_C"/>
</dbReference>
<feature type="modified residue" description="4-aspartylphosphate" evidence="10">
    <location>
        <position position="1681"/>
    </location>
</feature>
<dbReference type="PROSITE" id="PS50851">
    <property type="entry name" value="CHEW"/>
    <property type="match status" value="1"/>
</dbReference>
<dbReference type="SUPFAM" id="SSF47226">
    <property type="entry name" value="Histidine-containing phosphotransfer domain, HPT domain"/>
    <property type="match status" value="2"/>
</dbReference>
<dbReference type="SMART" id="SM01231">
    <property type="entry name" value="H-kinase_dim"/>
    <property type="match status" value="1"/>
</dbReference>
<dbReference type="OrthoDB" id="9803176at2"/>
<keyword evidence="4 10" id="KW-0597">Phosphoprotein</keyword>
<organism evidence="16 17">
    <name type="scientific">Plasticicumulans acidivorans</name>
    <dbReference type="NCBI Taxonomy" id="886464"/>
    <lineage>
        <taxon>Bacteria</taxon>
        <taxon>Pseudomonadati</taxon>
        <taxon>Pseudomonadota</taxon>
        <taxon>Gammaproteobacteria</taxon>
        <taxon>Candidatus Competibacteraceae</taxon>
        <taxon>Plasticicumulans</taxon>
    </lineage>
</organism>
<keyword evidence="5" id="KW-0808">Transferase</keyword>
<dbReference type="Gene3D" id="3.30.565.10">
    <property type="entry name" value="Histidine kinase-like ATPase, C-terminal domain"/>
    <property type="match status" value="1"/>
</dbReference>
<dbReference type="GO" id="GO:0006935">
    <property type="term" value="P:chemotaxis"/>
    <property type="evidence" value="ECO:0007669"/>
    <property type="project" value="InterPro"/>
</dbReference>
<feature type="domain" description="HPt" evidence="15">
    <location>
        <begin position="988"/>
        <end position="1095"/>
    </location>
</feature>
<dbReference type="CDD" id="cd00088">
    <property type="entry name" value="HPT"/>
    <property type="match status" value="2"/>
</dbReference>
<keyword evidence="7" id="KW-0902">Two-component regulatory system</keyword>
<evidence type="ECO:0000256" key="9">
    <source>
        <dbReference type="PROSITE-ProRule" id="PRU00110"/>
    </source>
</evidence>
<dbReference type="PROSITE" id="PS50109">
    <property type="entry name" value="HIS_KIN"/>
    <property type="match status" value="1"/>
</dbReference>
<dbReference type="Proteomes" id="UP000246569">
    <property type="component" value="Unassembled WGS sequence"/>
</dbReference>
<dbReference type="Pfam" id="PF01584">
    <property type="entry name" value="CheW"/>
    <property type="match status" value="1"/>
</dbReference>
<protein>
    <recommendedName>
        <fullName evidence="3">Chemotaxis protein CheA</fullName>
        <ecNumber evidence="2">2.7.13.3</ecNumber>
    </recommendedName>
</protein>
<dbReference type="GO" id="GO:0005737">
    <property type="term" value="C:cytoplasm"/>
    <property type="evidence" value="ECO:0007669"/>
    <property type="project" value="InterPro"/>
</dbReference>
<keyword evidence="17" id="KW-1185">Reference proteome</keyword>
<evidence type="ECO:0000256" key="2">
    <source>
        <dbReference type="ARBA" id="ARBA00012438"/>
    </source>
</evidence>
<evidence type="ECO:0000259" key="14">
    <source>
        <dbReference type="PROSITE" id="PS50851"/>
    </source>
</evidence>
<feature type="domain" description="HPt" evidence="15">
    <location>
        <begin position="672"/>
        <end position="772"/>
    </location>
</feature>
<comment type="function">
    <text evidence="8">Involved in the transmission of sensory signals from the chemoreceptors to the flagellar motors. CheA is autophosphorylated; it can transfer its phosphate group to either CheB or CheY.</text>
</comment>
<feature type="modified residue" description="Phosphohistidine" evidence="9">
    <location>
        <position position="1035"/>
    </location>
</feature>
<evidence type="ECO:0000256" key="10">
    <source>
        <dbReference type="PROSITE-ProRule" id="PRU00169"/>
    </source>
</evidence>
<evidence type="ECO:0000256" key="1">
    <source>
        <dbReference type="ARBA" id="ARBA00000085"/>
    </source>
</evidence>
<dbReference type="InterPro" id="IPR011006">
    <property type="entry name" value="CheY-like_superfamily"/>
</dbReference>
<sequence>MTVRFADRPLDSVAAELGATLAQVQSALERYCEAPQASAAALADVVDGLQHLSAVCSALELSALATQIGALHDLGLRLQVDAGSEAEELREHLLEQVLGLGRQLAWLRYGADLPGAASAPPHADDTRLREVADELRPVLQRTLLGMLRGVGLAHHLEQLVEVLARIKDACGGGPDYELWWRAQGFGEVLRDAGVPPLRAQHLLLRELDQRLRLLAQYGEDGASTAAIEELSTRLDTVLGETAVGRAWLNNRIDYQPGGSGVTEGALIGSVLTDPDTLRTIGALLGDMLGLAKGAIETRTRTGMADAAGLRDELAELRDAANVLTLIGMEAPAALLQQWLSRLDQMIESAQPLVEDTLLALARDLVLVENSVEGIVDLAYAPPLAPGQDPFEAIHSLDAQHARASVARAASELMQQAREQVDLQLRGDASTAVWHEVGAVLGRVAGVVTMLEVPAAARLLHQLQYAIHCAEHESGRLDQAIFPSTVAEAMVVGEYFFDRLAQGQHTAPDTLDNACEALVEVCGVAPDWPAAGVQVTSIEPATVVAPQTLAEPVAEQALPAEEEMPSAVVDEGSLPEVIELAPFAPSLSPSAPSVEAPHGDLPATVEPATEPDWGSGAPVEVSELDELPEEFRHVLAERQSASIEPAAEPVEPTAPDLPEVAEVAEEPATVVVPDGIDPELHDIFLEEAGGEFESVREMLAALALKADDLENLRTLRRAFHTLKGGARMVGETVAGEFAWSVEHLLNRVLDSRSPPTPLVLELTAEAAAALSSWLLKGKRTPGARALLETLGGRIDELAERIRSGEAEAAPQPPVAPEMVEPAVVVAAEEPAVVEPMAEPVTEPAPVLVEPIAMVEPGAAVAAPPAPAPTEPPAETPAWLEALLLVLDDCREGSTSSRDAMVLALEDALRNAPPLVERLAQMLKGYLTQLQALGRGLDANDILLCEDCVGAFEVMLRNRTPDMGDFESLLQAIAKRAAALSAAPALVSPSTVIDRELAAVFLAEAADILDAADVTLARWRQDRSSSALLNDLRREMHTLKGSSRMAGFTQIGDLAHATEFLLDACASGRAEPTDIFADGLQHALDRFSEMVARIEAGGIPQPAEGLIRDLQEILEQGSVSSHPSTEAAHAEPVEMPMQTGAAHAGSESVRVSSTLLDNLVNQMGESSIFRARIEQGVSAFRFNLGELEQIASRLRAQMRRLEIETEAQILFRFDRGGVDPNADFDPLELDRFSELQQLSRQLLEAVEDLTNIQSVLVEQSTDIGTLLEQQGKVDRELQQGLMQTRVVRFETIVPRLRRVVRQAAEETGKQVDLQLRGAEAELERNLLEALVAPLEHMLRNAVSHGIELPEERQAAGKEEGGTITITLRREGAEILLTVADDGRGLDYQAIRAAAERRGLLEPGAPASDVELANLLLLPGFSTAKSITQLSGRGVGLDVLASAISAVRGALSIQSQTGLGATFQLRLPFSLSVTQALLVRAGDEVYAVPLLSVEAISRLGAREFREYLAGSPVEHEYTGDGFAVHSLAAVFGGTPPSATTAESRPPVLLFRSADTRAAMQVDTVIGRQEIIVKPVGPQLAKVPGISGATVLSDGRVVVILDMPVLVRSLVSATRRAQEAATLRAARLGDEGQPASVLVVDDSITMRKVAARILERQGITVQLAKDGVDAIEQLDTFMPDLIMLDIEMPRMDGFELLAHIRNQSRLRHLPVVMITSRTGDKHRERANRLGVSAYLGKPYQEEQLLDVLRQVLGARALRDGGGEPA</sequence>
<dbReference type="PANTHER" id="PTHR43395">
    <property type="entry name" value="SENSOR HISTIDINE KINASE CHEA"/>
    <property type="match status" value="1"/>
</dbReference>
<comment type="caution">
    <text evidence="16">The sequence shown here is derived from an EMBL/GenBank/DDBJ whole genome shotgun (WGS) entry which is preliminary data.</text>
</comment>
<dbReference type="InterPro" id="IPR058661">
    <property type="entry name" value="FimL_2nd"/>
</dbReference>
<feature type="domain" description="CheW-like" evidence="14">
    <location>
        <begin position="1470"/>
        <end position="1608"/>
    </location>
</feature>
<dbReference type="FunFam" id="3.30.565.10:FF:000016">
    <property type="entry name" value="Chemotaxis protein CheA, putative"/>
    <property type="match status" value="1"/>
</dbReference>
<evidence type="ECO:0000259" key="13">
    <source>
        <dbReference type="PROSITE" id="PS50110"/>
    </source>
</evidence>
<dbReference type="InterPro" id="IPR008207">
    <property type="entry name" value="Sig_transdc_His_kin_Hpt_dom"/>
</dbReference>
<dbReference type="EMBL" id="QGTJ01000004">
    <property type="protein sequence ID" value="PWV62327.1"/>
    <property type="molecule type" value="Genomic_DNA"/>
</dbReference>
<comment type="catalytic activity">
    <reaction evidence="1">
        <text>ATP + protein L-histidine = ADP + protein N-phospho-L-histidine.</text>
        <dbReference type="EC" id="2.7.13.3"/>
    </reaction>
</comment>
<dbReference type="InterPro" id="IPR001789">
    <property type="entry name" value="Sig_transdc_resp-reg_receiver"/>
</dbReference>
<gene>
    <name evidence="16" type="ORF">C7443_104122</name>
</gene>
<feature type="modified residue" description="Phosphohistidine" evidence="9">
    <location>
        <position position="719"/>
    </location>
</feature>
<evidence type="ECO:0000259" key="15">
    <source>
        <dbReference type="PROSITE" id="PS50894"/>
    </source>
</evidence>
<dbReference type="Gene3D" id="3.40.50.2300">
    <property type="match status" value="1"/>
</dbReference>
<dbReference type="InterPro" id="IPR004105">
    <property type="entry name" value="CheA-like_dim"/>
</dbReference>